<feature type="region of interest" description="Disordered" evidence="1">
    <location>
        <begin position="65"/>
        <end position="86"/>
    </location>
</feature>
<protein>
    <submittedName>
        <fullName evidence="2">Uncharacterized protein</fullName>
    </submittedName>
</protein>
<organism evidence="2 3">
    <name type="scientific">Eumeta variegata</name>
    <name type="common">Bagworm moth</name>
    <name type="synonym">Eumeta japonica</name>
    <dbReference type="NCBI Taxonomy" id="151549"/>
    <lineage>
        <taxon>Eukaryota</taxon>
        <taxon>Metazoa</taxon>
        <taxon>Ecdysozoa</taxon>
        <taxon>Arthropoda</taxon>
        <taxon>Hexapoda</taxon>
        <taxon>Insecta</taxon>
        <taxon>Pterygota</taxon>
        <taxon>Neoptera</taxon>
        <taxon>Endopterygota</taxon>
        <taxon>Lepidoptera</taxon>
        <taxon>Glossata</taxon>
        <taxon>Ditrysia</taxon>
        <taxon>Tineoidea</taxon>
        <taxon>Psychidae</taxon>
        <taxon>Oiketicinae</taxon>
        <taxon>Eumeta</taxon>
    </lineage>
</organism>
<name>A0A4C1TY13_EUMVA</name>
<evidence type="ECO:0000313" key="2">
    <source>
        <dbReference type="EMBL" id="GBP18808.1"/>
    </source>
</evidence>
<proteinExistence type="predicted"/>
<sequence length="315" mass="34954">MRCCSRTGARVKPKRTNGRDLHSSKSGITNDLIKGPPQLSPFFSIPGSSGPAAASISPTHLLTGHARTSTSLAERPAARDRMQPSRTTALGGKVVIAESASPPAPAPLFNVRLGQGRGHVPQSLWTPRPRTAEQELSLSLTEEPVDFLLRRRQLGKSGCRPACGGLSTEKNHMARWYSRSNGIKIKLPFVLNIICKIRGEGSDFSRYRDVDNLLNTLENGTLSDIDEESDDEIIQNTPKLTPRVGRNIVLLNEPLLDEKQIEHQPNHASAAYVNVLAKRIASPRHYLFYDNHFSNHFLFCNNLEKDEFMLEEQSD</sequence>
<feature type="region of interest" description="Disordered" evidence="1">
    <location>
        <begin position="1"/>
        <end position="33"/>
    </location>
</feature>
<dbReference type="EMBL" id="BGZK01000101">
    <property type="protein sequence ID" value="GBP18808.1"/>
    <property type="molecule type" value="Genomic_DNA"/>
</dbReference>
<comment type="caution">
    <text evidence="2">The sequence shown here is derived from an EMBL/GenBank/DDBJ whole genome shotgun (WGS) entry which is preliminary data.</text>
</comment>
<dbReference type="AlphaFoldDB" id="A0A4C1TY13"/>
<gene>
    <name evidence="2" type="ORF">EVAR_93236_1</name>
</gene>
<dbReference type="Proteomes" id="UP000299102">
    <property type="component" value="Unassembled WGS sequence"/>
</dbReference>
<keyword evidence="3" id="KW-1185">Reference proteome</keyword>
<accession>A0A4C1TY13</accession>
<evidence type="ECO:0000256" key="1">
    <source>
        <dbReference type="SAM" id="MobiDB-lite"/>
    </source>
</evidence>
<reference evidence="2 3" key="1">
    <citation type="journal article" date="2019" name="Commun. Biol.">
        <title>The bagworm genome reveals a unique fibroin gene that provides high tensile strength.</title>
        <authorList>
            <person name="Kono N."/>
            <person name="Nakamura H."/>
            <person name="Ohtoshi R."/>
            <person name="Tomita M."/>
            <person name="Numata K."/>
            <person name="Arakawa K."/>
        </authorList>
    </citation>
    <scope>NUCLEOTIDE SEQUENCE [LARGE SCALE GENOMIC DNA]</scope>
</reference>
<evidence type="ECO:0000313" key="3">
    <source>
        <dbReference type="Proteomes" id="UP000299102"/>
    </source>
</evidence>